<evidence type="ECO:0000313" key="2">
    <source>
        <dbReference type="Proteomes" id="UP000224987"/>
    </source>
</evidence>
<gene>
    <name evidence="1" type="ORF">LW81_036</name>
</gene>
<name>A0A1W6JN21_9CAUD</name>
<organism evidence="1 2">
    <name type="scientific">Lactococcus phage LW81</name>
    <dbReference type="NCBI Taxonomy" id="1965482"/>
    <lineage>
        <taxon>Viruses</taxon>
        <taxon>Duplodnaviria</taxon>
        <taxon>Heunggongvirae</taxon>
        <taxon>Uroviricota</taxon>
        <taxon>Caudoviricetes</taxon>
        <taxon>Audreyjarvisvirus</taxon>
        <taxon>Audreyjarvisvirus LW81</taxon>
    </lineage>
</organism>
<keyword evidence="2" id="KW-1185">Reference proteome</keyword>
<dbReference type="Proteomes" id="UP000224987">
    <property type="component" value="Segment"/>
</dbReference>
<reference evidence="1 2" key="1">
    <citation type="journal article" date="2017" name="Viruses">
        <title>Phage Biodiversity in Artisanal Cheese Wheys Reflects the Complexity of the Fermentation Process.</title>
        <authorList>
            <person name="Mahony J."/>
            <person name="Moscarelli A."/>
            <person name="Kelleher P."/>
            <person name="Lugli G.A."/>
            <person name="Ventura M."/>
            <person name="Settanni L."/>
            <person name="van Sinderen D."/>
        </authorList>
    </citation>
    <scope>NUCLEOTIDE SEQUENCE [LARGE SCALE GENOMIC DNA]</scope>
</reference>
<accession>A0A1W6JN21</accession>
<proteinExistence type="predicted"/>
<evidence type="ECO:0000313" key="1">
    <source>
        <dbReference type="EMBL" id="ARM67606.1"/>
    </source>
</evidence>
<sequence>MENTKEFNQLTIDVTELGLFNGLYETIWLNDNMDIDEVMELADMLEVDWNDIDVSIDCNEYLEAIGELYCEMFCNELDSKGLFRVDSLYSPRWYNYDTDHITITWDSELSLEDMESKLKELCYDIINAYDWTIEESIWDNKGRELYSNMVRYTYKNKPLWFGMDSKDIAEVKG</sequence>
<protein>
    <submittedName>
        <fullName evidence="1">Uncharacterized protein</fullName>
    </submittedName>
</protein>
<dbReference type="EMBL" id="KY554777">
    <property type="protein sequence ID" value="ARM67606.1"/>
    <property type="molecule type" value="Genomic_DNA"/>
</dbReference>